<dbReference type="FunFam" id="1.25.40.90:FF:000006">
    <property type="entry name" value="Clathrin interactor 1"/>
    <property type="match status" value="1"/>
</dbReference>
<feature type="region of interest" description="Disordered" evidence="1">
    <location>
        <begin position="395"/>
        <end position="434"/>
    </location>
</feature>
<dbReference type="GeneID" id="14916035"/>
<dbReference type="GO" id="GO:0006897">
    <property type="term" value="P:endocytosis"/>
    <property type="evidence" value="ECO:0007669"/>
    <property type="project" value="TreeGrafter"/>
</dbReference>
<evidence type="ECO:0000259" key="2">
    <source>
        <dbReference type="PROSITE" id="PS50942"/>
    </source>
</evidence>
<reference evidence="3 4" key="1">
    <citation type="journal article" date="2013" name="Genome Biol.">
        <title>Genome of Acanthamoeba castellanii highlights extensive lateral gene transfer and early evolution of tyrosine kinase signaling.</title>
        <authorList>
            <person name="Clarke M."/>
            <person name="Lohan A.J."/>
            <person name="Liu B."/>
            <person name="Lagkouvardos I."/>
            <person name="Roy S."/>
            <person name="Zafar N."/>
            <person name="Bertelli C."/>
            <person name="Schilde C."/>
            <person name="Kianianmomeni A."/>
            <person name="Burglin T.R."/>
            <person name="Frech C."/>
            <person name="Turcotte B."/>
            <person name="Kopec K.O."/>
            <person name="Synnott J.M."/>
            <person name="Choo C."/>
            <person name="Paponov I."/>
            <person name="Finkler A."/>
            <person name="Soon Heng Tan C."/>
            <person name="Hutchins A.P."/>
            <person name="Weinmeier T."/>
            <person name="Rattei T."/>
            <person name="Chu J.S."/>
            <person name="Gimenez G."/>
            <person name="Irimia M."/>
            <person name="Rigden D.J."/>
            <person name="Fitzpatrick D.A."/>
            <person name="Lorenzo-Morales J."/>
            <person name="Bateman A."/>
            <person name="Chiu C.H."/>
            <person name="Tang P."/>
            <person name="Hegemann P."/>
            <person name="Fromm H."/>
            <person name="Raoult D."/>
            <person name="Greub G."/>
            <person name="Miranda-Saavedra D."/>
            <person name="Chen N."/>
            <person name="Nash P."/>
            <person name="Ginger M.L."/>
            <person name="Horn M."/>
            <person name="Schaap P."/>
            <person name="Caler L."/>
            <person name="Loftus B."/>
        </authorList>
    </citation>
    <scope>NUCLEOTIDE SEQUENCE [LARGE SCALE GENOMIC DNA]</scope>
    <source>
        <strain evidence="3 4">Neff</strain>
    </source>
</reference>
<dbReference type="PANTHER" id="PTHR12276">
    <property type="entry name" value="EPSIN/ENT-RELATED"/>
    <property type="match status" value="1"/>
</dbReference>
<dbReference type="PROSITE" id="PS50942">
    <property type="entry name" value="ENTH"/>
    <property type="match status" value="1"/>
</dbReference>
<dbReference type="AlphaFoldDB" id="L8GQA8"/>
<dbReference type="EMBL" id="KB008032">
    <property type="protein sequence ID" value="ELR15369.1"/>
    <property type="molecule type" value="Genomic_DNA"/>
</dbReference>
<dbReference type="PANTHER" id="PTHR12276:SF45">
    <property type="entry name" value="CLATHRIN INTERACTOR 1"/>
    <property type="match status" value="1"/>
</dbReference>
<feature type="domain" description="ENTH" evidence="2">
    <location>
        <begin position="1"/>
        <end position="105"/>
    </location>
</feature>
<feature type="compositionally biased region" description="Basic and acidic residues" evidence="1">
    <location>
        <begin position="148"/>
        <end position="182"/>
    </location>
</feature>
<dbReference type="VEuPathDB" id="AmoebaDB:ACA1_275430"/>
<dbReference type="CDD" id="cd03571">
    <property type="entry name" value="ENTH"/>
    <property type="match status" value="1"/>
</dbReference>
<dbReference type="SUPFAM" id="SSF48464">
    <property type="entry name" value="ENTH/VHS domain"/>
    <property type="match status" value="1"/>
</dbReference>
<accession>L8GQA8</accession>
<gene>
    <name evidence="3" type="ORF">ACA1_275430</name>
</gene>
<dbReference type="GO" id="GO:0030276">
    <property type="term" value="F:clathrin binding"/>
    <property type="evidence" value="ECO:0007669"/>
    <property type="project" value="TreeGrafter"/>
</dbReference>
<feature type="compositionally biased region" description="Basic and acidic residues" evidence="1">
    <location>
        <begin position="99"/>
        <end position="109"/>
    </location>
</feature>
<feature type="region of interest" description="Disordered" evidence="1">
    <location>
        <begin position="99"/>
        <end position="348"/>
    </location>
</feature>
<protein>
    <submittedName>
        <fullName evidence="3">ENTH domain containing protein</fullName>
    </submittedName>
</protein>
<dbReference type="GO" id="GO:0030125">
    <property type="term" value="C:clathrin vesicle coat"/>
    <property type="evidence" value="ECO:0007669"/>
    <property type="project" value="TreeGrafter"/>
</dbReference>
<dbReference type="GO" id="GO:0005543">
    <property type="term" value="F:phospholipid binding"/>
    <property type="evidence" value="ECO:0007669"/>
    <property type="project" value="TreeGrafter"/>
</dbReference>
<dbReference type="GO" id="GO:0005886">
    <property type="term" value="C:plasma membrane"/>
    <property type="evidence" value="ECO:0007669"/>
    <property type="project" value="TreeGrafter"/>
</dbReference>
<dbReference type="STRING" id="1257118.L8GQA8"/>
<feature type="compositionally biased region" description="Low complexity" evidence="1">
    <location>
        <begin position="247"/>
        <end position="264"/>
    </location>
</feature>
<proteinExistence type="predicted"/>
<dbReference type="GO" id="GO:0005768">
    <property type="term" value="C:endosome"/>
    <property type="evidence" value="ECO:0007669"/>
    <property type="project" value="TreeGrafter"/>
</dbReference>
<dbReference type="InterPro" id="IPR013809">
    <property type="entry name" value="ENTH"/>
</dbReference>
<dbReference type="Gene3D" id="1.25.40.90">
    <property type="match status" value="1"/>
</dbReference>
<dbReference type="OrthoDB" id="4033880at2759"/>
<dbReference type="KEGG" id="acan:ACA1_275430"/>
<dbReference type="Pfam" id="PF01417">
    <property type="entry name" value="ENTH"/>
    <property type="match status" value="1"/>
</dbReference>
<dbReference type="OMA" id="IARCSFN"/>
<keyword evidence="4" id="KW-1185">Reference proteome</keyword>
<name>L8GQA8_ACACF</name>
<dbReference type="RefSeq" id="XP_004337382.1">
    <property type="nucleotide sequence ID" value="XM_004337334.1"/>
</dbReference>
<evidence type="ECO:0000313" key="4">
    <source>
        <dbReference type="Proteomes" id="UP000011083"/>
    </source>
</evidence>
<dbReference type="InterPro" id="IPR008942">
    <property type="entry name" value="ENTH_VHS"/>
</dbReference>
<dbReference type="SMART" id="SM00273">
    <property type="entry name" value="ENTH"/>
    <property type="match status" value="1"/>
</dbReference>
<evidence type="ECO:0000313" key="3">
    <source>
        <dbReference type="EMBL" id="ELR15369.1"/>
    </source>
</evidence>
<evidence type="ECO:0000256" key="1">
    <source>
        <dbReference type="SAM" id="MobiDB-lite"/>
    </source>
</evidence>
<sequence length="503" mass="52960">MQSLAQASFSYADLPIVMNTLWRRMADTGKDWRHVYKSMIVLDFLIKHGSEQAIREMRYHIVDLQNLTSFQYMDENYQDVGQSVRERAKKVLELLHDERRMKEERDKAQKNRNKYQGYGSDSSMRGDGNDYDDRPSYGGSRGGYDDGDSYRSRESPYGGRRESSPYGDRRESESPYGGRREGGGGSGAYRSRASELSDSDSDSDLELPASTRTSARPPAAGGGGGSSVPRKPSVDNGATFDPFGELASTHATGGSSTSSPFFPSEPASLFPTSPGPAVGNGSSSSSVLPPNLFDTPVTTSTPPPAGMGAPLGAHLSGPSLFPPTGGSGTLPLSSSGTAPPRGAAQGQGSVEAEWDAFVGFDDPRKAKEENQNDIWNKHKNLFDLQHLSLSEKEAAAAAAGGAQQKRPMATMTSAGRGRGSPMGGAAAPVSPKPAAGPTLTPLSPGMTPMGAVGMTPAYPGMVATPYGMPYGGAAMMHPGMVASVGYAPGVPGMVPMGYVAVHR</sequence>
<dbReference type="Proteomes" id="UP000011083">
    <property type="component" value="Unassembled WGS sequence"/>
</dbReference>
<organism evidence="3 4">
    <name type="scientific">Acanthamoeba castellanii (strain ATCC 30010 / Neff)</name>
    <dbReference type="NCBI Taxonomy" id="1257118"/>
    <lineage>
        <taxon>Eukaryota</taxon>
        <taxon>Amoebozoa</taxon>
        <taxon>Discosea</taxon>
        <taxon>Longamoebia</taxon>
        <taxon>Centramoebida</taxon>
        <taxon>Acanthamoebidae</taxon>
        <taxon>Acanthamoeba</taxon>
    </lineage>
</organism>